<evidence type="ECO:0000256" key="1">
    <source>
        <dbReference type="SAM" id="MobiDB-lite"/>
    </source>
</evidence>
<dbReference type="OrthoDB" id="10264738at2759"/>
<accession>A0A812HQR2</accession>
<sequence length="651" mass="68561">MELGVGYLAGALAASGTVPSALLPLPCLCTYVLAKLQLHWFRELEELYWQEVDAPDVPVPAGAEARNVSIEGHVGERSEVTSHHRSPQPRVPEAAAQAAPVSARWHLRPSVGTWYAPVIERPVQAGEVVAPASAGSEHQRDQGLVFQDPRKKERKRMGGVTTEWTPGSSGGTSVSSVAPAALGGHVVYAPVIERPVQAGEVVAPASAGSEHQRDQGLVFQDPRKKERKRMGGVTTEWTPGSSGGAGVSSVAPAALGGHVVYAPVIERPVQAGEAPAASISEIKAHVPLPPSSVTSGHYLRQPVTSLALRRVASPVFRVGFAEMNGWRLHMEDAHLIHAQDTWGFCGVFDGHGGDQCAHFLSTRLQKELSTSGLPTGDDAISDLATRLDTEFLRSRQPSGSTATFVIVEAPAAPGGQYRLRVGNVGDSRVLLGRVDGSIIRGPGTDGGLTTDHKPDLEGERCRILRAGGTVQKVNGVSRVNGDLAVSRAFGDARHKNRGGPNLSDRAVVCTPQLQDFTCGATDFLMLICDGITEGLSNTACVRLASGKEPAKAAAAVVMKALKNGSTDNLSCMVVQLGSGEVSGQAVEFVPGPFASDSAAFRKAYACMAGRGGLTLDQALKMRKQHCERSLARAAPAVAAQLKDELRRLQAG</sequence>
<dbReference type="GO" id="GO:0004722">
    <property type="term" value="F:protein serine/threonine phosphatase activity"/>
    <property type="evidence" value="ECO:0007669"/>
    <property type="project" value="InterPro"/>
</dbReference>
<gene>
    <name evidence="3" type="ORF">SNAT2548_LOCUS1869</name>
</gene>
<evidence type="ECO:0000313" key="4">
    <source>
        <dbReference type="Proteomes" id="UP000604046"/>
    </source>
</evidence>
<dbReference type="PROSITE" id="PS51746">
    <property type="entry name" value="PPM_2"/>
    <property type="match status" value="1"/>
</dbReference>
<feature type="region of interest" description="Disordered" evidence="1">
    <location>
        <begin position="150"/>
        <end position="173"/>
    </location>
</feature>
<dbReference type="InterPro" id="IPR036457">
    <property type="entry name" value="PPM-type-like_dom_sf"/>
</dbReference>
<evidence type="ECO:0000259" key="2">
    <source>
        <dbReference type="PROSITE" id="PS51746"/>
    </source>
</evidence>
<keyword evidence="4" id="KW-1185">Reference proteome</keyword>
<dbReference type="EMBL" id="CAJNDS010000107">
    <property type="protein sequence ID" value="CAE6958869.1"/>
    <property type="molecule type" value="Genomic_DNA"/>
</dbReference>
<feature type="region of interest" description="Disordered" evidence="1">
    <location>
        <begin position="223"/>
        <end position="246"/>
    </location>
</feature>
<comment type="caution">
    <text evidence="3">The sequence shown here is derived from an EMBL/GenBank/DDBJ whole genome shotgun (WGS) entry which is preliminary data.</text>
</comment>
<dbReference type="PANTHER" id="PTHR47992">
    <property type="entry name" value="PROTEIN PHOSPHATASE"/>
    <property type="match status" value="1"/>
</dbReference>
<dbReference type="InterPro" id="IPR015655">
    <property type="entry name" value="PP2C"/>
</dbReference>
<dbReference type="InterPro" id="IPR001932">
    <property type="entry name" value="PPM-type_phosphatase-like_dom"/>
</dbReference>
<organism evidence="3 4">
    <name type="scientific">Symbiodinium natans</name>
    <dbReference type="NCBI Taxonomy" id="878477"/>
    <lineage>
        <taxon>Eukaryota</taxon>
        <taxon>Sar</taxon>
        <taxon>Alveolata</taxon>
        <taxon>Dinophyceae</taxon>
        <taxon>Suessiales</taxon>
        <taxon>Symbiodiniaceae</taxon>
        <taxon>Symbiodinium</taxon>
    </lineage>
</organism>
<dbReference type="SUPFAM" id="SSF81606">
    <property type="entry name" value="PP2C-like"/>
    <property type="match status" value="1"/>
</dbReference>
<dbReference type="CDD" id="cd00143">
    <property type="entry name" value="PP2Cc"/>
    <property type="match status" value="1"/>
</dbReference>
<dbReference type="AlphaFoldDB" id="A0A812HQR2"/>
<reference evidence="3" key="1">
    <citation type="submission" date="2021-02" db="EMBL/GenBank/DDBJ databases">
        <authorList>
            <person name="Dougan E. K."/>
            <person name="Rhodes N."/>
            <person name="Thang M."/>
            <person name="Chan C."/>
        </authorList>
    </citation>
    <scope>NUCLEOTIDE SEQUENCE</scope>
</reference>
<evidence type="ECO:0000313" key="3">
    <source>
        <dbReference type="EMBL" id="CAE6958869.1"/>
    </source>
</evidence>
<feature type="domain" description="PPM-type phosphatase" evidence="2">
    <location>
        <begin position="317"/>
        <end position="576"/>
    </location>
</feature>
<feature type="region of interest" description="Disordered" evidence="1">
    <location>
        <begin position="73"/>
        <end position="93"/>
    </location>
</feature>
<proteinExistence type="predicted"/>
<protein>
    <recommendedName>
        <fullName evidence="2">PPM-type phosphatase domain-containing protein</fullName>
    </recommendedName>
</protein>
<dbReference type="Proteomes" id="UP000604046">
    <property type="component" value="Unassembled WGS sequence"/>
</dbReference>
<dbReference type="Gene3D" id="3.60.40.10">
    <property type="entry name" value="PPM-type phosphatase domain"/>
    <property type="match status" value="1"/>
</dbReference>
<dbReference type="SMART" id="SM00332">
    <property type="entry name" value="PP2Cc"/>
    <property type="match status" value="1"/>
</dbReference>
<feature type="compositionally biased region" description="Basic and acidic residues" evidence="1">
    <location>
        <begin position="73"/>
        <end position="82"/>
    </location>
</feature>
<name>A0A812HQR2_9DINO</name>
<dbReference type="Pfam" id="PF00481">
    <property type="entry name" value="PP2C"/>
    <property type="match status" value="1"/>
</dbReference>